<comment type="caution">
    <text evidence="1">The sequence shown here is derived from an EMBL/GenBank/DDBJ whole genome shotgun (WGS) entry which is preliminary data.</text>
</comment>
<protein>
    <submittedName>
        <fullName evidence="1">GPR1/FUN34/yaaH family-domain-containing protein</fullName>
    </submittedName>
</protein>
<reference evidence="1 2" key="1">
    <citation type="journal article" date="2022" name="New Phytol.">
        <title>Ecological generalism drives hyperdiversity of secondary metabolite gene clusters in xylarialean endophytes.</title>
        <authorList>
            <person name="Franco M.E.E."/>
            <person name="Wisecaver J.H."/>
            <person name="Arnold A.E."/>
            <person name="Ju Y.M."/>
            <person name="Slot J.C."/>
            <person name="Ahrendt S."/>
            <person name="Moore L.P."/>
            <person name="Eastman K.E."/>
            <person name="Scott K."/>
            <person name="Konkel Z."/>
            <person name="Mondo S.J."/>
            <person name="Kuo A."/>
            <person name="Hayes R.D."/>
            <person name="Haridas S."/>
            <person name="Andreopoulos B."/>
            <person name="Riley R."/>
            <person name="LaButti K."/>
            <person name="Pangilinan J."/>
            <person name="Lipzen A."/>
            <person name="Amirebrahimi M."/>
            <person name="Yan J."/>
            <person name="Adam C."/>
            <person name="Keymanesh K."/>
            <person name="Ng V."/>
            <person name="Louie K."/>
            <person name="Northen T."/>
            <person name="Drula E."/>
            <person name="Henrissat B."/>
            <person name="Hsieh H.M."/>
            <person name="Youens-Clark K."/>
            <person name="Lutzoni F."/>
            <person name="Miadlikowska J."/>
            <person name="Eastwood D.C."/>
            <person name="Hamelin R.C."/>
            <person name="Grigoriev I.V."/>
            <person name="U'Ren J.M."/>
        </authorList>
    </citation>
    <scope>NUCLEOTIDE SEQUENCE [LARGE SCALE GENOMIC DNA]</scope>
    <source>
        <strain evidence="1 2">CBS 119005</strain>
    </source>
</reference>
<organism evidence="1 2">
    <name type="scientific">Hypoxylon rubiginosum</name>
    <dbReference type="NCBI Taxonomy" id="110542"/>
    <lineage>
        <taxon>Eukaryota</taxon>
        <taxon>Fungi</taxon>
        <taxon>Dikarya</taxon>
        <taxon>Ascomycota</taxon>
        <taxon>Pezizomycotina</taxon>
        <taxon>Sordariomycetes</taxon>
        <taxon>Xylariomycetidae</taxon>
        <taxon>Xylariales</taxon>
        <taxon>Hypoxylaceae</taxon>
        <taxon>Hypoxylon</taxon>
    </lineage>
</organism>
<sequence>MANNGVATVGLLHDEEKGLHRTDTTVTMPPELFEKLYLTPKVPHRGDYNSRFANPTPLGFVGFVIATFTFAMVLMGWGGVKGATPVAGIFFFVGPVLLLFAMVFEWIMGNFFPMMAMGLYAVFWLSFGLLQLPTLQLGLPYATEADPTGTMSPEFNNTIGLYLIVWGFMLFTFFIFTLKINTVFALIFGLVTTAAFILSDVYFKFAKGELEKADKEQKAAGALLFVVSALGWYMCFIQMAGEMRITLRLPLGDLSRFWPDTDVDLAAAAVQRDHHD</sequence>
<gene>
    <name evidence="1" type="ORF">F4820DRAFT_430748</name>
</gene>
<dbReference type="Proteomes" id="UP001497700">
    <property type="component" value="Unassembled WGS sequence"/>
</dbReference>
<proteinExistence type="predicted"/>
<evidence type="ECO:0000313" key="1">
    <source>
        <dbReference type="EMBL" id="KAI4862396.1"/>
    </source>
</evidence>
<name>A0ACB9YT64_9PEZI</name>
<evidence type="ECO:0000313" key="2">
    <source>
        <dbReference type="Proteomes" id="UP001497700"/>
    </source>
</evidence>
<accession>A0ACB9YT64</accession>
<dbReference type="EMBL" id="MU393527">
    <property type="protein sequence ID" value="KAI4862396.1"/>
    <property type="molecule type" value="Genomic_DNA"/>
</dbReference>
<keyword evidence="2" id="KW-1185">Reference proteome</keyword>